<dbReference type="InterPro" id="IPR012551">
    <property type="entry name" value="DUF1707_SHOCT-like"/>
</dbReference>
<gene>
    <name evidence="3" type="ORF">ET996_12305</name>
</gene>
<protein>
    <submittedName>
        <fullName evidence="3">DUF1707 domain-containing protein</fullName>
    </submittedName>
</protein>
<evidence type="ECO:0000256" key="1">
    <source>
        <dbReference type="SAM" id="Phobius"/>
    </source>
</evidence>
<evidence type="ECO:0000313" key="4">
    <source>
        <dbReference type="Proteomes" id="UP000291933"/>
    </source>
</evidence>
<dbReference type="AlphaFoldDB" id="A0A4Q9KJT4"/>
<keyword evidence="4" id="KW-1185">Reference proteome</keyword>
<evidence type="ECO:0000313" key="3">
    <source>
        <dbReference type="EMBL" id="TBT93117.1"/>
    </source>
</evidence>
<dbReference type="Proteomes" id="UP000291933">
    <property type="component" value="Unassembled WGS sequence"/>
</dbReference>
<dbReference type="OrthoDB" id="3534574at2"/>
<comment type="caution">
    <text evidence="3">The sequence shown here is derived from an EMBL/GenBank/DDBJ whole genome shotgun (WGS) entry which is preliminary data.</text>
</comment>
<proteinExistence type="predicted"/>
<reference evidence="3 4" key="1">
    <citation type="submission" date="2019-01" db="EMBL/GenBank/DDBJ databases">
        <title>Lactibacter flavus gen. nov., sp. nov., a novel bacterium of the family Propionibacteriaceae isolated from raw milk and dairy products.</title>
        <authorList>
            <person name="Huptas C."/>
            <person name="Wenning M."/>
            <person name="Breitenwieser F."/>
            <person name="Doll E."/>
            <person name="Von Neubeck M."/>
            <person name="Busse H.-J."/>
            <person name="Scherer S."/>
        </authorList>
    </citation>
    <scope>NUCLEOTIDE SEQUENCE [LARGE SCALE GENOMIC DNA]</scope>
    <source>
        <strain evidence="4">DSM 22130 / JCM 15804 / WR061</strain>
    </source>
</reference>
<feature type="domain" description="DUF1707" evidence="2">
    <location>
        <begin position="13"/>
        <end position="64"/>
    </location>
</feature>
<organism evidence="3 4">
    <name type="scientific">Propioniciclava tarda</name>
    <dbReference type="NCBI Taxonomy" id="433330"/>
    <lineage>
        <taxon>Bacteria</taxon>
        <taxon>Bacillati</taxon>
        <taxon>Actinomycetota</taxon>
        <taxon>Actinomycetes</taxon>
        <taxon>Propionibacteriales</taxon>
        <taxon>Propionibacteriaceae</taxon>
        <taxon>Propioniciclava</taxon>
    </lineage>
</organism>
<sequence>MEAMTSPASFPQRLSDGEREAAVAALRAHLDAGRLSGDEFAQRSDAARAALTASDVVPLFTDLPAPHPLYLNMAQPTWNTYPGGTTSAPTYAPEPGAPTYQTPYQQTPPTYSGTVVPTSQGPLSSLNPKTLSTIHALIWPVAILLFVTGNGGFWVIIAAIVASSLLGGYQRRGRRQPPPY</sequence>
<dbReference type="Pfam" id="PF08044">
    <property type="entry name" value="DUF1707"/>
    <property type="match status" value="1"/>
</dbReference>
<evidence type="ECO:0000259" key="2">
    <source>
        <dbReference type="Pfam" id="PF08044"/>
    </source>
</evidence>
<keyword evidence="1" id="KW-0472">Membrane</keyword>
<accession>A0A4Q9KJT4</accession>
<keyword evidence="1" id="KW-1133">Transmembrane helix</keyword>
<dbReference type="EMBL" id="SDMR01000018">
    <property type="protein sequence ID" value="TBT93117.1"/>
    <property type="molecule type" value="Genomic_DNA"/>
</dbReference>
<keyword evidence="1" id="KW-0812">Transmembrane</keyword>
<name>A0A4Q9KJT4_PROTD</name>
<feature type="transmembrane region" description="Helical" evidence="1">
    <location>
        <begin position="137"/>
        <end position="166"/>
    </location>
</feature>